<dbReference type="PANTHER" id="PTHR24223">
    <property type="entry name" value="ATP-BINDING CASSETTE SUB-FAMILY C"/>
    <property type="match status" value="1"/>
</dbReference>
<dbReference type="SUPFAM" id="SSF52540">
    <property type="entry name" value="P-loop containing nucleoside triphosphate hydrolases"/>
    <property type="match status" value="1"/>
</dbReference>
<evidence type="ECO:0000313" key="3">
    <source>
        <dbReference type="EMBL" id="KAK3364974.1"/>
    </source>
</evidence>
<gene>
    <name evidence="3" type="ORF">B0T24DRAFT_537105</name>
</gene>
<accession>A0AAE0JV89</accession>
<dbReference type="GO" id="GO:0042626">
    <property type="term" value="F:ATPase-coupled transmembrane transporter activity"/>
    <property type="evidence" value="ECO:0007669"/>
    <property type="project" value="TreeGrafter"/>
</dbReference>
<protein>
    <submittedName>
        <fullName evidence="3">P-loop containing nucleoside triphosphate hydrolase protein</fullName>
    </submittedName>
</protein>
<evidence type="ECO:0000313" key="4">
    <source>
        <dbReference type="Proteomes" id="UP001287356"/>
    </source>
</evidence>
<evidence type="ECO:0000256" key="2">
    <source>
        <dbReference type="ARBA" id="ARBA00022840"/>
    </source>
</evidence>
<sequence>MGDVVERLGGLDSQLDADRLPQGQRQRQRQRQRQLMCLARAILADKKIVQLDEASSNIDERSERLILDVIREQFVGCTVIAIVHRLGAVADFDHVAVMSAAAGWSSGIAPQALLARDSEFKRLWDEPDKLYTVRVEDTTAKAVLALVRLRAVRKSLAPVFARARAVSMPA</sequence>
<dbReference type="InterPro" id="IPR027417">
    <property type="entry name" value="P-loop_NTPase"/>
</dbReference>
<dbReference type="InterPro" id="IPR050173">
    <property type="entry name" value="ABC_transporter_C-like"/>
</dbReference>
<name>A0AAE0JV89_9PEZI</name>
<dbReference type="EMBL" id="JAULSN010000009">
    <property type="protein sequence ID" value="KAK3364974.1"/>
    <property type="molecule type" value="Genomic_DNA"/>
</dbReference>
<keyword evidence="2" id="KW-0067">ATP-binding</keyword>
<organism evidence="3 4">
    <name type="scientific">Lasiosphaeria ovina</name>
    <dbReference type="NCBI Taxonomy" id="92902"/>
    <lineage>
        <taxon>Eukaryota</taxon>
        <taxon>Fungi</taxon>
        <taxon>Dikarya</taxon>
        <taxon>Ascomycota</taxon>
        <taxon>Pezizomycotina</taxon>
        <taxon>Sordariomycetes</taxon>
        <taxon>Sordariomycetidae</taxon>
        <taxon>Sordariales</taxon>
        <taxon>Lasiosphaeriaceae</taxon>
        <taxon>Lasiosphaeria</taxon>
    </lineage>
</organism>
<dbReference type="GO" id="GO:0016787">
    <property type="term" value="F:hydrolase activity"/>
    <property type="evidence" value="ECO:0007669"/>
    <property type="project" value="UniProtKB-KW"/>
</dbReference>
<reference evidence="3" key="1">
    <citation type="journal article" date="2023" name="Mol. Phylogenet. Evol.">
        <title>Genome-scale phylogeny and comparative genomics of the fungal order Sordariales.</title>
        <authorList>
            <person name="Hensen N."/>
            <person name="Bonometti L."/>
            <person name="Westerberg I."/>
            <person name="Brannstrom I.O."/>
            <person name="Guillou S."/>
            <person name="Cros-Aarteil S."/>
            <person name="Calhoun S."/>
            <person name="Haridas S."/>
            <person name="Kuo A."/>
            <person name="Mondo S."/>
            <person name="Pangilinan J."/>
            <person name="Riley R."/>
            <person name="LaButti K."/>
            <person name="Andreopoulos B."/>
            <person name="Lipzen A."/>
            <person name="Chen C."/>
            <person name="Yan M."/>
            <person name="Daum C."/>
            <person name="Ng V."/>
            <person name="Clum A."/>
            <person name="Steindorff A."/>
            <person name="Ohm R.A."/>
            <person name="Martin F."/>
            <person name="Silar P."/>
            <person name="Natvig D.O."/>
            <person name="Lalanne C."/>
            <person name="Gautier V."/>
            <person name="Ament-Velasquez S.L."/>
            <person name="Kruys A."/>
            <person name="Hutchinson M.I."/>
            <person name="Powell A.J."/>
            <person name="Barry K."/>
            <person name="Miller A.N."/>
            <person name="Grigoriev I.V."/>
            <person name="Debuchy R."/>
            <person name="Gladieux P."/>
            <person name="Hiltunen Thoren M."/>
            <person name="Johannesson H."/>
        </authorList>
    </citation>
    <scope>NUCLEOTIDE SEQUENCE</scope>
    <source>
        <strain evidence="3">CBS 958.72</strain>
    </source>
</reference>
<proteinExistence type="predicted"/>
<dbReference type="AlphaFoldDB" id="A0AAE0JV89"/>
<dbReference type="GO" id="GO:0016020">
    <property type="term" value="C:membrane"/>
    <property type="evidence" value="ECO:0007669"/>
    <property type="project" value="TreeGrafter"/>
</dbReference>
<dbReference type="GO" id="GO:0005524">
    <property type="term" value="F:ATP binding"/>
    <property type="evidence" value="ECO:0007669"/>
    <property type="project" value="UniProtKB-KW"/>
</dbReference>
<dbReference type="Proteomes" id="UP001287356">
    <property type="component" value="Unassembled WGS sequence"/>
</dbReference>
<comment type="caution">
    <text evidence="3">The sequence shown here is derived from an EMBL/GenBank/DDBJ whole genome shotgun (WGS) entry which is preliminary data.</text>
</comment>
<evidence type="ECO:0000256" key="1">
    <source>
        <dbReference type="ARBA" id="ARBA00022741"/>
    </source>
</evidence>
<keyword evidence="1" id="KW-0547">Nucleotide-binding</keyword>
<dbReference type="Gene3D" id="3.40.50.300">
    <property type="entry name" value="P-loop containing nucleotide triphosphate hydrolases"/>
    <property type="match status" value="1"/>
</dbReference>
<dbReference type="PANTHER" id="PTHR24223:SF399">
    <property type="entry name" value="ABC TRANSPORTER ATNG"/>
    <property type="match status" value="1"/>
</dbReference>
<keyword evidence="3" id="KW-0378">Hydrolase</keyword>
<keyword evidence="4" id="KW-1185">Reference proteome</keyword>
<reference evidence="3" key="2">
    <citation type="submission" date="2023-06" db="EMBL/GenBank/DDBJ databases">
        <authorList>
            <consortium name="Lawrence Berkeley National Laboratory"/>
            <person name="Haridas S."/>
            <person name="Hensen N."/>
            <person name="Bonometti L."/>
            <person name="Westerberg I."/>
            <person name="Brannstrom I.O."/>
            <person name="Guillou S."/>
            <person name="Cros-Aarteil S."/>
            <person name="Calhoun S."/>
            <person name="Kuo A."/>
            <person name="Mondo S."/>
            <person name="Pangilinan J."/>
            <person name="Riley R."/>
            <person name="Labutti K."/>
            <person name="Andreopoulos B."/>
            <person name="Lipzen A."/>
            <person name="Chen C."/>
            <person name="Yanf M."/>
            <person name="Daum C."/>
            <person name="Ng V."/>
            <person name="Clum A."/>
            <person name="Steindorff A."/>
            <person name="Ohm R."/>
            <person name="Martin F."/>
            <person name="Silar P."/>
            <person name="Natvig D."/>
            <person name="Lalanne C."/>
            <person name="Gautier V."/>
            <person name="Ament-Velasquez S.L."/>
            <person name="Kruys A."/>
            <person name="Hutchinson M.I."/>
            <person name="Powell A.J."/>
            <person name="Barry K."/>
            <person name="Miller A.N."/>
            <person name="Grigoriev I.V."/>
            <person name="Debuchy R."/>
            <person name="Gladieux P."/>
            <person name="Thoren M.H."/>
            <person name="Johannesson H."/>
        </authorList>
    </citation>
    <scope>NUCLEOTIDE SEQUENCE</scope>
    <source>
        <strain evidence="3">CBS 958.72</strain>
    </source>
</reference>